<proteinExistence type="inferred from homology"/>
<dbReference type="GO" id="GO:0005929">
    <property type="term" value="C:cilium"/>
    <property type="evidence" value="ECO:0007669"/>
    <property type="project" value="UniProtKB-SubCell"/>
</dbReference>
<evidence type="ECO:0000256" key="3">
    <source>
        <dbReference type="ARBA" id="ARBA00023054"/>
    </source>
</evidence>
<name>A0ABD2CIQ9_VESMC</name>
<evidence type="ECO:0000256" key="4">
    <source>
        <dbReference type="ARBA" id="ARBA00023069"/>
    </source>
</evidence>
<dbReference type="PANTHER" id="PTHR14240">
    <property type="entry name" value="RETINITIS PIGMENTOSA GTPASE REGULATOR-INTERACTING PROTEIN"/>
    <property type="match status" value="1"/>
</dbReference>
<comment type="similarity">
    <text evidence="2">Belongs to the RPGRIP1 family.</text>
</comment>
<comment type="caution">
    <text evidence="10">The sequence shown here is derived from an EMBL/GenBank/DDBJ whole genome shotgun (WGS) entry which is preliminary data.</text>
</comment>
<dbReference type="EMBL" id="JAYRBN010000050">
    <property type="protein sequence ID" value="KAL2744975.1"/>
    <property type="molecule type" value="Genomic_DNA"/>
</dbReference>
<reference evidence="10 11" key="1">
    <citation type="journal article" date="2024" name="Ann. Entomol. Soc. Am.">
        <title>Genomic analyses of the southern and eastern yellowjacket wasps (Hymenoptera: Vespidae) reveal evolutionary signatures of social life.</title>
        <authorList>
            <person name="Catto M.A."/>
            <person name="Caine P.B."/>
            <person name="Orr S.E."/>
            <person name="Hunt B.G."/>
            <person name="Goodisman M.A.D."/>
        </authorList>
    </citation>
    <scope>NUCLEOTIDE SEQUENCE [LARGE SCALE GENOMIC DNA]</scope>
    <source>
        <strain evidence="10">232</strain>
        <tissue evidence="10">Head and thorax</tissue>
    </source>
</reference>
<evidence type="ECO:0000259" key="8">
    <source>
        <dbReference type="Pfam" id="PF11618"/>
    </source>
</evidence>
<dbReference type="GO" id="GO:0005856">
    <property type="term" value="C:cytoskeleton"/>
    <property type="evidence" value="ECO:0007669"/>
    <property type="project" value="UniProtKB-ARBA"/>
</dbReference>
<evidence type="ECO:0000313" key="11">
    <source>
        <dbReference type="Proteomes" id="UP001607303"/>
    </source>
</evidence>
<dbReference type="InterPro" id="IPR031139">
    <property type="entry name" value="RPGRIP1_fam"/>
</dbReference>
<protein>
    <recommendedName>
        <fullName evidence="12">Protein fantom</fullName>
    </recommendedName>
</protein>
<feature type="coiled-coil region" evidence="6">
    <location>
        <begin position="163"/>
        <end position="257"/>
    </location>
</feature>
<evidence type="ECO:0000313" key="10">
    <source>
        <dbReference type="EMBL" id="KAL2744975.1"/>
    </source>
</evidence>
<keyword evidence="3 6" id="KW-0175">Coiled coil</keyword>
<feature type="domain" description="RPGR-interacting protein 1 first C2" evidence="8">
    <location>
        <begin position="917"/>
        <end position="1060"/>
    </location>
</feature>
<sequence length="1421" mass="163440">MADDPNRDILPVKEGSCIETCRSLIDPRERRLVCKLDRCQLEDKYLRLLEEASKLKKLSNCQEEKIKRLATKLMRVASNPRACVSLDFSDKNKLTALEVENSKLKNKLSVLRNQLLSHTMSGISPTRSRRPHTRPSSGLITCRSENSRIRAPSCQCIVESHQLRNDDNEAQNYLVKIEELETQKKEMSAQITQLEKELESYVVNNQKEKVVENIEYIKVWRQMKQLSDKLMTAQNTNESLNLQINDLKKILEETTKNNQEITVCLMAEKKRIAGIDGQIIKAKDSQLTLREKDEQIRDLINEMKILQQHNNELIALSSKYGQVELENVELKKKFTQQFTDQQNLKIAFNTEQANIVALQTANEQLLMKLQYLQKNMDTLMIQQLAIIQNDNKKHKSSNKAESSNDSLKTKNTQTEEFSFFSKGMTSNIQTCTKCFMTFDKVLQLEKGVNTIQKECNFLSKCVQTDFEPCSISINTKEGTSIMTSSDQPSSAREHTVVKHQEINQEKNPLSREKMLKLLEQVQISMPLKGGRIGQSDDSPVVEAMQDFSQRHRQVVNLEKLLFGPIKSGDADAADHAQTRDLKNLFATLVDVLRKEYSSPKNLIPMEEQTAYRNPPLRYEKQLVKDMQTDINNNDEINRQINIGIQSSTRLINKNSQYEDSYDQFSQNTKSCNTRESCSVNQDKLQNSSNQNQMMRSTETEFQNPRSCSMKRSCLVNQDKLYSSQNQVTKFTETGECSCTNSKKCHAESDCGYFCCTNYKKQFYEKYSGDVKNQDLKNLPSSLINRNDDQFAKKAADAAHAKCYDAMNPFESWKMNLSEQKSKAFDNNQNLQNYTEHLERCKELLDKCYLKNTNKIPVNNMSHLRGMGAMKSPHTCRMEDQIKPLAENDEESRCSLKCPNECIDLPPYSTNSTPLLITNGQGLVEIHVLSLQLATSAATVLFQEENLSNVSLFISWNIWGQETVCTPTLKYPKLNFNSSFVYHIPDLSTFFNYALSEYVIFQANVVEQNTTTYAVAKAKLCIKDILDYPQNKLHYIAPMNSVISCTLGMNFGQLSLWVRLSCDVEQVDLFKRQRGLLSRMEQDQQSIRKTTFREDTTPLEESNKEYEDAVDDSESTHANVISDINEKNKHEEIKRPSYSSTHDILVTHNDANNESSDSDITLLPKQSDEIARWTTPTNKEEQDNNISQEEKTNMDEFNSFISHNPHDDIELRSTDLDILEVFGENYWKQYKGKSTSVYSQIYKQTKAKKKKINYPLEKDTIIIQIVKINLFENSSVMLDDDVHLLYVEYSFLGYRGAEMETESIPKPKTYTEPLIYNFRKVFLIDEEYHSIERNTLRAMLHQSINPNIKFILVSEPLPAETDIKDCVEIGYAYFNIREYALGDDDQSITVPIISQMRTEQIGLLTIYVQGLDAIRKCLSSNM</sequence>
<keyword evidence="11" id="KW-1185">Reference proteome</keyword>
<feature type="coiled-coil region" evidence="6">
    <location>
        <begin position="282"/>
        <end position="326"/>
    </location>
</feature>
<keyword evidence="4" id="KW-0969">Cilium</keyword>
<dbReference type="Pfam" id="PF11618">
    <property type="entry name" value="C2-C2_1"/>
    <property type="match status" value="1"/>
</dbReference>
<organism evidence="10 11">
    <name type="scientific">Vespula maculifrons</name>
    <name type="common">Eastern yellow jacket</name>
    <name type="synonym">Wasp</name>
    <dbReference type="NCBI Taxonomy" id="7453"/>
    <lineage>
        <taxon>Eukaryota</taxon>
        <taxon>Metazoa</taxon>
        <taxon>Ecdysozoa</taxon>
        <taxon>Arthropoda</taxon>
        <taxon>Hexapoda</taxon>
        <taxon>Insecta</taxon>
        <taxon>Pterygota</taxon>
        <taxon>Neoptera</taxon>
        <taxon>Endopterygota</taxon>
        <taxon>Hymenoptera</taxon>
        <taxon>Apocrita</taxon>
        <taxon>Aculeata</taxon>
        <taxon>Vespoidea</taxon>
        <taxon>Vespidae</taxon>
        <taxon>Vespinae</taxon>
        <taxon>Vespula</taxon>
    </lineage>
</organism>
<evidence type="ECO:0000256" key="2">
    <source>
        <dbReference type="ARBA" id="ARBA00006042"/>
    </source>
</evidence>
<dbReference type="Proteomes" id="UP001607303">
    <property type="component" value="Unassembled WGS sequence"/>
</dbReference>
<feature type="region of interest" description="Disordered" evidence="7">
    <location>
        <begin position="1091"/>
        <end position="1114"/>
    </location>
</feature>
<dbReference type="Gene3D" id="2.60.40.150">
    <property type="entry name" value="C2 domain"/>
    <property type="match status" value="2"/>
</dbReference>
<dbReference type="InterPro" id="IPR035892">
    <property type="entry name" value="C2_domain_sf"/>
</dbReference>
<dbReference type="InterPro" id="IPR041091">
    <property type="entry name" value="RPGRIP1_C"/>
</dbReference>
<evidence type="ECO:0008006" key="12">
    <source>
        <dbReference type="Google" id="ProtNLM"/>
    </source>
</evidence>
<evidence type="ECO:0000256" key="6">
    <source>
        <dbReference type="SAM" id="Coils"/>
    </source>
</evidence>
<accession>A0ABD2CIQ9</accession>
<evidence type="ECO:0000256" key="7">
    <source>
        <dbReference type="SAM" id="MobiDB-lite"/>
    </source>
</evidence>
<dbReference type="SUPFAM" id="SSF49562">
    <property type="entry name" value="C2 domain (Calcium/lipid-binding domain, CaLB)"/>
    <property type="match status" value="1"/>
</dbReference>
<keyword evidence="5" id="KW-0966">Cell projection</keyword>
<evidence type="ECO:0000256" key="1">
    <source>
        <dbReference type="ARBA" id="ARBA00004138"/>
    </source>
</evidence>
<evidence type="ECO:0000256" key="5">
    <source>
        <dbReference type="ARBA" id="ARBA00023273"/>
    </source>
</evidence>
<evidence type="ECO:0000259" key="9">
    <source>
        <dbReference type="Pfam" id="PF18111"/>
    </source>
</evidence>
<dbReference type="InterPro" id="IPR021656">
    <property type="entry name" value="C2-C2_1"/>
</dbReference>
<dbReference type="Pfam" id="PF18111">
    <property type="entry name" value="RPGR1_C"/>
    <property type="match status" value="1"/>
</dbReference>
<gene>
    <name evidence="10" type="ORF">V1477_007517</name>
</gene>
<feature type="compositionally biased region" description="Basic and acidic residues" evidence="7">
    <location>
        <begin position="1091"/>
        <end position="1106"/>
    </location>
</feature>
<feature type="domain" description="RPGRIP1 C-terminal" evidence="9">
    <location>
        <begin position="1256"/>
        <end position="1418"/>
    </location>
</feature>
<comment type="subcellular location">
    <subcellularLocation>
        <location evidence="1">Cell projection</location>
        <location evidence="1">Cilium</location>
    </subcellularLocation>
</comment>